<comment type="subcellular location">
    <subcellularLocation>
        <location evidence="1 8">Nucleus</location>
    </subcellularLocation>
</comment>
<dbReference type="PROSITE" id="PS51745">
    <property type="entry name" value="PB1"/>
    <property type="match status" value="1"/>
</dbReference>
<keyword evidence="3 8" id="KW-0805">Transcription regulation</keyword>
<dbReference type="GO" id="GO:0006355">
    <property type="term" value="P:regulation of DNA-templated transcription"/>
    <property type="evidence" value="ECO:0007669"/>
    <property type="project" value="InterPro"/>
</dbReference>
<feature type="compositionally biased region" description="Basic and acidic residues" evidence="9">
    <location>
        <begin position="411"/>
        <end position="420"/>
    </location>
</feature>
<dbReference type="PANTHER" id="PTHR31384">
    <property type="entry name" value="AUXIN RESPONSE FACTOR 4-RELATED"/>
    <property type="match status" value="1"/>
</dbReference>
<dbReference type="PROSITE" id="PS50863">
    <property type="entry name" value="B3"/>
    <property type="match status" value="1"/>
</dbReference>
<proteinExistence type="inferred from homology"/>
<dbReference type="PANTHER" id="PTHR31384:SF1">
    <property type="entry name" value="AUXIN RESPONSE FACTOR 9"/>
    <property type="match status" value="1"/>
</dbReference>
<evidence type="ECO:0000256" key="8">
    <source>
        <dbReference type="RuleBase" id="RU004561"/>
    </source>
</evidence>
<reference evidence="12" key="1">
    <citation type="submission" date="2016-07" db="EMBL/GenBank/DDBJ databases">
        <title>De novo transcriptome assembly of four accessions of the metal hyperaccumulator plant Noccaea caerulescens.</title>
        <authorList>
            <person name="Blande D."/>
            <person name="Halimaa P."/>
            <person name="Tervahauta A.I."/>
            <person name="Aarts M.G."/>
            <person name="Karenlampi S.O."/>
        </authorList>
    </citation>
    <scope>NUCLEOTIDE SEQUENCE</scope>
</reference>
<evidence type="ECO:0000256" key="4">
    <source>
        <dbReference type="ARBA" id="ARBA00023125"/>
    </source>
</evidence>
<dbReference type="GO" id="GO:0005634">
    <property type="term" value="C:nucleus"/>
    <property type="evidence" value="ECO:0007669"/>
    <property type="project" value="UniProtKB-SubCell"/>
</dbReference>
<dbReference type="Pfam" id="PF02309">
    <property type="entry name" value="AUX_IAA"/>
    <property type="match status" value="1"/>
</dbReference>
<evidence type="ECO:0000256" key="9">
    <source>
        <dbReference type="SAM" id="MobiDB-lite"/>
    </source>
</evidence>
<dbReference type="Pfam" id="PF02362">
    <property type="entry name" value="B3"/>
    <property type="match status" value="1"/>
</dbReference>
<evidence type="ECO:0000259" key="10">
    <source>
        <dbReference type="PROSITE" id="PS50863"/>
    </source>
</evidence>
<feature type="region of interest" description="Disordered" evidence="9">
    <location>
        <begin position="400"/>
        <end position="421"/>
    </location>
</feature>
<evidence type="ECO:0000313" key="12">
    <source>
        <dbReference type="EMBL" id="JAU28105.1"/>
    </source>
</evidence>
<comment type="function">
    <text evidence="8">Auxin response factors (ARFs) are transcriptional factors that bind specifically to the DNA sequence 5'-TGTCTC-3' found in the auxin-responsive promoter elements (AuxREs).</text>
</comment>
<organism evidence="12">
    <name type="scientific">Noccaea caerulescens</name>
    <name type="common">Alpine penny-cress</name>
    <name type="synonym">Thlaspi caerulescens</name>
    <dbReference type="NCBI Taxonomy" id="107243"/>
    <lineage>
        <taxon>Eukaryota</taxon>
        <taxon>Viridiplantae</taxon>
        <taxon>Streptophyta</taxon>
        <taxon>Embryophyta</taxon>
        <taxon>Tracheophyta</taxon>
        <taxon>Spermatophyta</taxon>
        <taxon>Magnoliopsida</taxon>
        <taxon>eudicotyledons</taxon>
        <taxon>Gunneridae</taxon>
        <taxon>Pentapetalae</taxon>
        <taxon>rosids</taxon>
        <taxon>malvids</taxon>
        <taxon>Brassicales</taxon>
        <taxon>Brassicaceae</taxon>
        <taxon>Coluteocarpeae</taxon>
        <taxon>Noccaea</taxon>
    </lineage>
</organism>
<dbReference type="AlphaFoldDB" id="A0A1J3E7G7"/>
<dbReference type="GO" id="GO:0003677">
    <property type="term" value="F:DNA binding"/>
    <property type="evidence" value="ECO:0007669"/>
    <property type="project" value="UniProtKB-KW"/>
</dbReference>
<sequence length="643" mass="72679">MANHGGDGGGEHMYDELWKLCAGPLVDVPQREERVFYFPQGHMEQLEASTQKDLNTMKPLFALTPKILCRVMNVRLQAEKDTDEVYAQITLIPEGTQLDDPTSPDPSPPESQRPKVHSFSKVLTASDTSTHGGFSVLRKHATECLPPLDMTQQTPTQELVAEDVHGYQWKFKHIFRGQPRRHLLTTGWSTFVTSKRLVAGDTFVFLRGENGELRVGIRRANRQQNSMPSSVISSHSMHLGVLATAFHATQTRTMFTVYYKPRTSQFIISLNKYLEAMNNKFTIGVRFKMRFEGDDSPERRYSGTVVGLKDCSPHWKDSKWRCLEVHWDEPASISRPDKVSPWEIEPFSASENVPQSVMIKNKRPRQVSEVSALDVGMTASNLWSSVMTQSHEFAQSCITSQRTSPQQYLRDATEDTKNSDWRVSSFSVSNASKDSTLNDQMVFPVDQKKPETTASYRLFGIDLMSPPLAASEEKTTPIRPINVTKPTLESNSDPKSDISKVSEEKKQEPAQASPKEVESKQSSSTRSRTKVQMQGIPVGRAVDLTVLSGYSELVDDLEKLFDIKGELHSRNQWEIVFTDDEGDMMLVGDDPWPEFCNMVKRIFIWSKEEVKKMSPGNQLRLLLTEVETTLTTTTTSKTENHSN</sequence>
<dbReference type="InterPro" id="IPR010525">
    <property type="entry name" value="ARF_dom"/>
</dbReference>
<gene>
    <name evidence="12" type="ORF">GA_TR14263_c0_g1_i1_g.44564</name>
</gene>
<comment type="similarity">
    <text evidence="2 8">Belongs to the ARF family.</text>
</comment>
<dbReference type="InterPro" id="IPR003340">
    <property type="entry name" value="B3_DNA-bd"/>
</dbReference>
<dbReference type="GO" id="GO:0009734">
    <property type="term" value="P:auxin-activated signaling pathway"/>
    <property type="evidence" value="ECO:0007669"/>
    <property type="project" value="UniProtKB-KW"/>
</dbReference>
<protein>
    <recommendedName>
        <fullName evidence="8">Auxin response factor</fullName>
    </recommendedName>
</protein>
<dbReference type="FunFam" id="2.40.330.10:FF:000001">
    <property type="entry name" value="Auxin response factor"/>
    <property type="match status" value="1"/>
</dbReference>
<evidence type="ECO:0000256" key="5">
    <source>
        <dbReference type="ARBA" id="ARBA00023163"/>
    </source>
</evidence>
<evidence type="ECO:0000256" key="7">
    <source>
        <dbReference type="ARBA" id="ARBA00023294"/>
    </source>
</evidence>
<dbReference type="FunFam" id="2.30.30.1040:FF:000001">
    <property type="entry name" value="Auxin response factor"/>
    <property type="match status" value="1"/>
</dbReference>
<dbReference type="SUPFAM" id="SSF54277">
    <property type="entry name" value="CAD &amp; PB1 domains"/>
    <property type="match status" value="1"/>
</dbReference>
<evidence type="ECO:0000256" key="1">
    <source>
        <dbReference type="ARBA" id="ARBA00004123"/>
    </source>
</evidence>
<evidence type="ECO:0000256" key="6">
    <source>
        <dbReference type="ARBA" id="ARBA00023242"/>
    </source>
</evidence>
<keyword evidence="5 8" id="KW-0804">Transcription</keyword>
<dbReference type="CDD" id="cd10017">
    <property type="entry name" value="B3_DNA"/>
    <property type="match status" value="1"/>
</dbReference>
<dbReference type="InterPro" id="IPR053793">
    <property type="entry name" value="PB1-like"/>
</dbReference>
<feature type="compositionally biased region" description="Basic and acidic residues" evidence="9">
    <location>
        <begin position="492"/>
        <end position="508"/>
    </location>
</feature>
<comment type="subunit">
    <text evidence="8">Homodimers and heterodimers.</text>
</comment>
<keyword evidence="4 8" id="KW-0238">DNA-binding</keyword>
<feature type="region of interest" description="Disordered" evidence="9">
    <location>
        <begin position="92"/>
        <end position="118"/>
    </location>
</feature>
<dbReference type="SUPFAM" id="SSF101936">
    <property type="entry name" value="DNA-binding pseudobarrel domain"/>
    <property type="match status" value="1"/>
</dbReference>
<dbReference type="InterPro" id="IPR033389">
    <property type="entry name" value="AUX/IAA_dom"/>
</dbReference>
<name>A0A1J3E7G7_NOCCA</name>
<dbReference type="SMART" id="SM01019">
    <property type="entry name" value="B3"/>
    <property type="match status" value="1"/>
</dbReference>
<keyword evidence="6 8" id="KW-0539">Nucleus</keyword>
<dbReference type="InterPro" id="IPR044835">
    <property type="entry name" value="ARF_plant"/>
</dbReference>
<dbReference type="Pfam" id="PF06507">
    <property type="entry name" value="ARF_AD"/>
    <property type="match status" value="1"/>
</dbReference>
<dbReference type="EMBL" id="GEVI01004215">
    <property type="protein sequence ID" value="JAU28105.1"/>
    <property type="molecule type" value="Transcribed_RNA"/>
</dbReference>
<evidence type="ECO:0000259" key="11">
    <source>
        <dbReference type="PROSITE" id="PS51745"/>
    </source>
</evidence>
<feature type="domain" description="PB1" evidence="11">
    <location>
        <begin position="526"/>
        <end position="626"/>
    </location>
</feature>
<evidence type="ECO:0000256" key="3">
    <source>
        <dbReference type="ARBA" id="ARBA00023015"/>
    </source>
</evidence>
<dbReference type="InterPro" id="IPR015300">
    <property type="entry name" value="DNA-bd_pseudobarrel_sf"/>
</dbReference>
<dbReference type="FunFam" id="3.10.20.90:FF:000047">
    <property type="entry name" value="Auxin response factor"/>
    <property type="match status" value="1"/>
</dbReference>
<accession>A0A1J3E7G7</accession>
<evidence type="ECO:0000256" key="2">
    <source>
        <dbReference type="ARBA" id="ARBA00007853"/>
    </source>
</evidence>
<feature type="compositionally biased region" description="Low complexity" evidence="9">
    <location>
        <begin position="520"/>
        <end position="532"/>
    </location>
</feature>
<feature type="domain" description="TF-B3" evidence="10">
    <location>
        <begin position="119"/>
        <end position="221"/>
    </location>
</feature>
<dbReference type="Gene3D" id="2.40.330.10">
    <property type="entry name" value="DNA-binding pseudobarrel domain"/>
    <property type="match status" value="1"/>
</dbReference>
<dbReference type="Gene3D" id="3.10.20.90">
    <property type="entry name" value="Phosphatidylinositol 3-kinase Catalytic Subunit, Chain A, domain 1"/>
    <property type="match status" value="1"/>
</dbReference>
<feature type="region of interest" description="Disordered" evidence="9">
    <location>
        <begin position="470"/>
        <end position="532"/>
    </location>
</feature>
<keyword evidence="7 8" id="KW-0927">Auxin signaling pathway</keyword>
<dbReference type="Gene3D" id="2.30.30.1040">
    <property type="match status" value="1"/>
</dbReference>